<comment type="caution">
    <text evidence="2">The sequence shown here is derived from an EMBL/GenBank/DDBJ whole genome shotgun (WGS) entry which is preliminary data.</text>
</comment>
<dbReference type="PANTHER" id="PTHR43300">
    <property type="entry name" value="ACETYLTRANSFERASE"/>
    <property type="match status" value="1"/>
</dbReference>
<dbReference type="PANTHER" id="PTHR43300:SF4">
    <property type="entry name" value="ACYL-[ACYL-CARRIER-PROTEIN]--UDP-N-ACETYLGLUCOSAMINE O-ACYLTRANSFERASE"/>
    <property type="match status" value="1"/>
</dbReference>
<dbReference type="Gene3D" id="2.160.10.10">
    <property type="entry name" value="Hexapeptide repeat proteins"/>
    <property type="match status" value="1"/>
</dbReference>
<sequence>MESKNFFVHESAYIDDNVKIGKGTKIWHFSHILSNTRIGENCIIGQNCMIGPDVKVGNRCKIQNNVSIYKGVTLEDEVFCGPSCVFTNVLTPRAFIERKAEFLPTLVKKGATIGANATVVCGHTIGRYALIGAGAVVTSDVPDYALYLGVPAKHSGWVCKCGVVLTRKTSSDGELHLTCSYCRSRYMLKGKEFTVIEEKI</sequence>
<dbReference type="Proteomes" id="UP001157911">
    <property type="component" value="Unassembled WGS sequence"/>
</dbReference>
<proteinExistence type="inferred from homology"/>
<dbReference type="CDD" id="cd03358">
    <property type="entry name" value="LbH_WxcM_N_like"/>
    <property type="match status" value="1"/>
</dbReference>
<accession>A0ABY1NR09</accession>
<evidence type="ECO:0000313" key="2">
    <source>
        <dbReference type="EMBL" id="SMP13979.1"/>
    </source>
</evidence>
<protein>
    <submittedName>
        <fullName evidence="2">UDP-2-acetamido-3-amino-2,3-dideoxy-glucuronate N-acetyltransferase</fullName>
    </submittedName>
</protein>
<dbReference type="Pfam" id="PF00132">
    <property type="entry name" value="Hexapep"/>
    <property type="match status" value="1"/>
</dbReference>
<dbReference type="SUPFAM" id="SSF51161">
    <property type="entry name" value="Trimeric LpxA-like enzymes"/>
    <property type="match status" value="1"/>
</dbReference>
<dbReference type="InterPro" id="IPR050179">
    <property type="entry name" value="Trans_hexapeptide_repeat"/>
</dbReference>
<gene>
    <name evidence="2" type="ORF">SAMN06265339_1217</name>
</gene>
<reference evidence="2 3" key="1">
    <citation type="submission" date="2017-05" db="EMBL/GenBank/DDBJ databases">
        <authorList>
            <person name="Varghese N."/>
            <person name="Submissions S."/>
        </authorList>
    </citation>
    <scope>NUCLEOTIDE SEQUENCE [LARGE SCALE GENOMIC DNA]</scope>
    <source>
        <strain evidence="2 3">DSM 15522</strain>
    </source>
</reference>
<evidence type="ECO:0000256" key="1">
    <source>
        <dbReference type="ARBA" id="ARBA00007274"/>
    </source>
</evidence>
<comment type="similarity">
    <text evidence="1">Belongs to the transferase hexapeptide repeat family.</text>
</comment>
<name>A0ABY1NR09_9BACT</name>
<dbReference type="InterPro" id="IPR011004">
    <property type="entry name" value="Trimer_LpxA-like_sf"/>
</dbReference>
<keyword evidence="3" id="KW-1185">Reference proteome</keyword>
<evidence type="ECO:0000313" key="3">
    <source>
        <dbReference type="Proteomes" id="UP001157911"/>
    </source>
</evidence>
<dbReference type="EMBL" id="FXUB01000003">
    <property type="protein sequence ID" value="SMP13979.1"/>
    <property type="molecule type" value="Genomic_DNA"/>
</dbReference>
<dbReference type="RefSeq" id="WP_283400676.1">
    <property type="nucleotide sequence ID" value="NZ_FXUB01000003.1"/>
</dbReference>
<dbReference type="InterPro" id="IPR001451">
    <property type="entry name" value="Hexapep"/>
</dbReference>
<organism evidence="2 3">
    <name type="scientific">Desulfurobacterium pacificum</name>
    <dbReference type="NCBI Taxonomy" id="240166"/>
    <lineage>
        <taxon>Bacteria</taxon>
        <taxon>Pseudomonadati</taxon>
        <taxon>Aquificota</taxon>
        <taxon>Aquificia</taxon>
        <taxon>Desulfurobacteriales</taxon>
        <taxon>Desulfurobacteriaceae</taxon>
        <taxon>Desulfurobacterium</taxon>
    </lineage>
</organism>
<dbReference type="Pfam" id="PF14602">
    <property type="entry name" value="Hexapep_2"/>
    <property type="match status" value="1"/>
</dbReference>